<feature type="non-terminal residue" evidence="2">
    <location>
        <position position="1"/>
    </location>
</feature>
<comment type="caution">
    <text evidence="2">The sequence shown here is derived from an EMBL/GenBank/DDBJ whole genome shotgun (WGS) entry which is preliminary data.</text>
</comment>
<keyword evidence="1" id="KW-0732">Signal</keyword>
<dbReference type="EMBL" id="BPLR01008736">
    <property type="protein sequence ID" value="GIY26816.1"/>
    <property type="molecule type" value="Genomic_DNA"/>
</dbReference>
<dbReference type="Proteomes" id="UP001054945">
    <property type="component" value="Unassembled WGS sequence"/>
</dbReference>
<evidence type="ECO:0000313" key="3">
    <source>
        <dbReference type="Proteomes" id="UP001054945"/>
    </source>
</evidence>
<gene>
    <name evidence="2" type="ORF">CEXT_621731</name>
</gene>
<sequence length="48" mass="5371">NLLLGTFLGGAFLVTSLPFSEPWQRHIEKQMPGKMVTFGIPAKQERAK</sequence>
<evidence type="ECO:0000313" key="2">
    <source>
        <dbReference type="EMBL" id="GIY26816.1"/>
    </source>
</evidence>
<reference evidence="2 3" key="1">
    <citation type="submission" date="2021-06" db="EMBL/GenBank/DDBJ databases">
        <title>Caerostris extrusa draft genome.</title>
        <authorList>
            <person name="Kono N."/>
            <person name="Arakawa K."/>
        </authorList>
    </citation>
    <scope>NUCLEOTIDE SEQUENCE [LARGE SCALE GENOMIC DNA]</scope>
</reference>
<protein>
    <submittedName>
        <fullName evidence="2">Uncharacterized protein</fullName>
    </submittedName>
</protein>
<keyword evidence="3" id="KW-1185">Reference proteome</keyword>
<dbReference type="AlphaFoldDB" id="A0AAV4S2I1"/>
<name>A0AAV4S2I1_CAEEX</name>
<feature type="signal peptide" evidence="1">
    <location>
        <begin position="1"/>
        <end position="16"/>
    </location>
</feature>
<proteinExistence type="predicted"/>
<accession>A0AAV4S2I1</accession>
<evidence type="ECO:0000256" key="1">
    <source>
        <dbReference type="SAM" id="SignalP"/>
    </source>
</evidence>
<feature type="chain" id="PRO_5043977495" evidence="1">
    <location>
        <begin position="17"/>
        <end position="48"/>
    </location>
</feature>
<organism evidence="2 3">
    <name type="scientific">Caerostris extrusa</name>
    <name type="common">Bark spider</name>
    <name type="synonym">Caerostris bankana</name>
    <dbReference type="NCBI Taxonomy" id="172846"/>
    <lineage>
        <taxon>Eukaryota</taxon>
        <taxon>Metazoa</taxon>
        <taxon>Ecdysozoa</taxon>
        <taxon>Arthropoda</taxon>
        <taxon>Chelicerata</taxon>
        <taxon>Arachnida</taxon>
        <taxon>Araneae</taxon>
        <taxon>Araneomorphae</taxon>
        <taxon>Entelegynae</taxon>
        <taxon>Araneoidea</taxon>
        <taxon>Araneidae</taxon>
        <taxon>Caerostris</taxon>
    </lineage>
</organism>